<evidence type="ECO:0000313" key="1">
    <source>
        <dbReference type="EMBL" id="MBR8828712.1"/>
    </source>
</evidence>
<sequence>MISLPITLEQLIMAVQQLPKSDRQQIAKALIEVELQSDLTALIEELYSLPPIEEITDADIIQEIQAVRQQMSQ</sequence>
<gene>
    <name evidence="1" type="ORF">DSM107014_12565</name>
</gene>
<reference evidence="1" key="1">
    <citation type="submission" date="2021-02" db="EMBL/GenBank/DDBJ databases">
        <title>Metagenome analyses of Stigonema ocellatum DSM 106950, Chlorogloea purpurea SAG 13.99 and Gomphosphaeria aponina DSM 107014.</title>
        <authorList>
            <person name="Marter P."/>
            <person name="Huang S."/>
        </authorList>
    </citation>
    <scope>NUCLEOTIDE SEQUENCE</scope>
    <source>
        <strain evidence="1">JP213</strain>
    </source>
</reference>
<dbReference type="AlphaFoldDB" id="A0A941GRY2"/>
<dbReference type="EMBL" id="JADQBC010000083">
    <property type="protein sequence ID" value="MBR8828712.1"/>
    <property type="molecule type" value="Genomic_DNA"/>
</dbReference>
<name>A0A941GRY2_9CHRO</name>
<organism evidence="1 2">
    <name type="scientific">Gomphosphaeria aponina SAG 52.96 = DSM 107014</name>
    <dbReference type="NCBI Taxonomy" id="1521640"/>
    <lineage>
        <taxon>Bacteria</taxon>
        <taxon>Bacillati</taxon>
        <taxon>Cyanobacteriota</taxon>
        <taxon>Cyanophyceae</taxon>
        <taxon>Oscillatoriophycideae</taxon>
        <taxon>Chroococcales</taxon>
        <taxon>Gomphosphaeriaceae</taxon>
        <taxon>Gomphosphaeria</taxon>
    </lineage>
</organism>
<protein>
    <submittedName>
        <fullName evidence="1">Uncharacterized protein</fullName>
    </submittedName>
</protein>
<accession>A0A941GRY2</accession>
<comment type="caution">
    <text evidence="1">The sequence shown here is derived from an EMBL/GenBank/DDBJ whole genome shotgun (WGS) entry which is preliminary data.</text>
</comment>
<evidence type="ECO:0000313" key="2">
    <source>
        <dbReference type="Proteomes" id="UP000767446"/>
    </source>
</evidence>
<proteinExistence type="predicted"/>
<dbReference type="Proteomes" id="UP000767446">
    <property type="component" value="Unassembled WGS sequence"/>
</dbReference>